<feature type="compositionally biased region" description="Low complexity" evidence="1">
    <location>
        <begin position="1"/>
        <end position="18"/>
    </location>
</feature>
<evidence type="ECO:0000313" key="3">
    <source>
        <dbReference type="EMBL" id="GAA96599.1"/>
    </source>
</evidence>
<dbReference type="InParanoid" id="G7E189"/>
<accession>G7E189</accession>
<dbReference type="Proteomes" id="UP000009131">
    <property type="component" value="Unassembled WGS sequence"/>
</dbReference>
<sequence length="470" mass="52207">MPMPSSRRSMGSPTRGSPAGPRPNPFATPSPGKHDQVKINLARDEYAYCPAQNSIPKQPLAPVPMNVPPHCYGQSSASVMANLPPLAHSLPHASPSRPQPKPVMHTPSKHEAPSASSSLTKGSSSTPTKATRPRASPSPGPSSKITLVQCSGITSAGKRCERKVKAGELSHTTASAPLQRALSSVTQASLQRVERRLTQRGKGSRAQTPSRGVRQLDKNEFEIVDSDEDEFDVSILHADSDEPVAVREEDRLPVFCHQHGKHLLEDEGMYLRDSNWQLFSDWIPDGLPEETKLQLRATMRAQVTSHDVPGSMYVYELAPKSHARSDTTFIKVGRTKDLARRLREWKRQCPSRSPIVRDFFPLHPDHPLAHLQTRKYGVSNEGMHASGALLARDPAPYNFRWERLCLIEMAGRVALDHIDRLGSDAAMSITDLPCRDCGKQHKELFEVSKGAYEAYVRELVMRWQRFVELI</sequence>
<dbReference type="PANTHER" id="PTHR28094:SF1">
    <property type="entry name" value="MEIOTICALLY UP-REGULATED GENE 113 PROTEIN"/>
    <property type="match status" value="1"/>
</dbReference>
<dbReference type="OMA" id="DLPRYCY"/>
<dbReference type="HOGENOM" id="CLU_020641_1_0_1"/>
<feature type="region of interest" description="Disordered" evidence="1">
    <location>
        <begin position="53"/>
        <end position="148"/>
    </location>
</feature>
<feature type="region of interest" description="Disordered" evidence="1">
    <location>
        <begin position="1"/>
        <end position="39"/>
    </location>
</feature>
<reference evidence="3 4" key="2">
    <citation type="journal article" date="2012" name="Open Biol.">
        <title>Characteristics of nucleosomes and linker DNA regions on the genome of the basidiomycete Mixia osmundae revealed by mono- and dinucleosome mapping.</title>
        <authorList>
            <person name="Nishida H."/>
            <person name="Kondo S."/>
            <person name="Matsumoto T."/>
            <person name="Suzuki Y."/>
            <person name="Yoshikawa H."/>
            <person name="Taylor T.D."/>
            <person name="Sugiyama J."/>
        </authorList>
    </citation>
    <scope>NUCLEOTIDE SEQUENCE [LARGE SCALE GENOMIC DNA]</scope>
    <source>
        <strain evidence="4">CBS 9802 / IAM 14324 / JCM 22182 / KY 12970</strain>
    </source>
</reference>
<keyword evidence="4" id="KW-1185">Reference proteome</keyword>
<gene>
    <name evidence="3" type="primary">Mo03269</name>
    <name evidence="3" type="ORF">E5Q_03269</name>
</gene>
<dbReference type="EMBL" id="BABT02000102">
    <property type="protein sequence ID" value="GAA96599.1"/>
    <property type="molecule type" value="Genomic_DNA"/>
</dbReference>
<proteinExistence type="predicted"/>
<dbReference type="InterPro" id="IPR018306">
    <property type="entry name" value="Phage_T5_Orf172_DNA-bd"/>
</dbReference>
<dbReference type="PANTHER" id="PTHR28094">
    <property type="entry name" value="MEIOTICALLY UP-REGULATED GENE 113 PROTEIN"/>
    <property type="match status" value="1"/>
</dbReference>
<protein>
    <recommendedName>
        <fullName evidence="2">Bacteriophage T5 Orf172 DNA-binding domain-containing protein</fullName>
    </recommendedName>
</protein>
<organism evidence="3 4">
    <name type="scientific">Mixia osmundae (strain CBS 9802 / IAM 14324 / JCM 22182 / KY 12970)</name>
    <dbReference type="NCBI Taxonomy" id="764103"/>
    <lineage>
        <taxon>Eukaryota</taxon>
        <taxon>Fungi</taxon>
        <taxon>Dikarya</taxon>
        <taxon>Basidiomycota</taxon>
        <taxon>Pucciniomycotina</taxon>
        <taxon>Mixiomycetes</taxon>
        <taxon>Mixiales</taxon>
        <taxon>Mixiaceae</taxon>
        <taxon>Mixia</taxon>
    </lineage>
</organism>
<comment type="caution">
    <text evidence="3">The sequence shown here is derived from an EMBL/GenBank/DDBJ whole genome shotgun (WGS) entry which is preliminary data.</text>
</comment>
<dbReference type="AlphaFoldDB" id="G7E189"/>
<evidence type="ECO:0000256" key="1">
    <source>
        <dbReference type="SAM" id="MobiDB-lite"/>
    </source>
</evidence>
<dbReference type="Pfam" id="PF10544">
    <property type="entry name" value="T5orf172"/>
    <property type="match status" value="1"/>
</dbReference>
<dbReference type="RefSeq" id="XP_014567360.1">
    <property type="nucleotide sequence ID" value="XM_014711874.1"/>
</dbReference>
<feature type="compositionally biased region" description="Low complexity" evidence="1">
    <location>
        <begin position="113"/>
        <end position="143"/>
    </location>
</feature>
<evidence type="ECO:0000259" key="2">
    <source>
        <dbReference type="Pfam" id="PF10544"/>
    </source>
</evidence>
<name>G7E189_MIXOS</name>
<evidence type="ECO:0000313" key="4">
    <source>
        <dbReference type="Proteomes" id="UP000009131"/>
    </source>
</evidence>
<reference evidence="3 4" key="1">
    <citation type="journal article" date="2011" name="J. Gen. Appl. Microbiol.">
        <title>Draft genome sequencing of the enigmatic basidiomycete Mixia osmundae.</title>
        <authorList>
            <person name="Nishida H."/>
            <person name="Nagatsuka Y."/>
            <person name="Sugiyama J."/>
        </authorList>
    </citation>
    <scope>NUCLEOTIDE SEQUENCE [LARGE SCALE GENOMIC DNA]</scope>
    <source>
        <strain evidence="4">CBS 9802 / IAM 14324 / JCM 22182 / KY 12970</strain>
    </source>
</reference>
<dbReference type="eggNOG" id="ENOG502QWMU">
    <property type="taxonomic scope" value="Eukaryota"/>
</dbReference>
<dbReference type="STRING" id="764103.G7E189"/>
<dbReference type="InterPro" id="IPR053006">
    <property type="entry name" value="Meiosis_regulatory"/>
</dbReference>
<feature type="domain" description="Bacteriophage T5 Orf172 DNA-binding" evidence="2">
    <location>
        <begin position="313"/>
        <end position="354"/>
    </location>
</feature>
<feature type="region of interest" description="Disordered" evidence="1">
    <location>
        <begin position="196"/>
        <end position="215"/>
    </location>
</feature>
<dbReference type="OrthoDB" id="2417614at2759"/>